<dbReference type="HOGENOM" id="CLU_124233_0_0_1"/>
<dbReference type="AlphaFoldDB" id="A0A0D0C815"/>
<feature type="region of interest" description="Disordered" evidence="1">
    <location>
        <begin position="150"/>
        <end position="172"/>
    </location>
</feature>
<feature type="region of interest" description="Disordered" evidence="1">
    <location>
        <begin position="64"/>
        <end position="88"/>
    </location>
</feature>
<dbReference type="InParanoid" id="A0A0D0C815"/>
<feature type="region of interest" description="Disordered" evidence="1">
    <location>
        <begin position="103"/>
        <end position="125"/>
    </location>
</feature>
<evidence type="ECO:0000313" key="2">
    <source>
        <dbReference type="EMBL" id="KIK79087.1"/>
    </source>
</evidence>
<evidence type="ECO:0000256" key="1">
    <source>
        <dbReference type="SAM" id="MobiDB-lite"/>
    </source>
</evidence>
<feature type="non-terminal residue" evidence="2">
    <location>
        <position position="1"/>
    </location>
</feature>
<keyword evidence="3" id="KW-1185">Reference proteome</keyword>
<accession>A0A0D0C815</accession>
<proteinExistence type="predicted"/>
<reference evidence="2 3" key="1">
    <citation type="submission" date="2014-04" db="EMBL/GenBank/DDBJ databases">
        <authorList>
            <consortium name="DOE Joint Genome Institute"/>
            <person name="Kuo A."/>
            <person name="Kohler A."/>
            <person name="Jargeat P."/>
            <person name="Nagy L.G."/>
            <person name="Floudas D."/>
            <person name="Copeland A."/>
            <person name="Barry K.W."/>
            <person name="Cichocki N."/>
            <person name="Veneault-Fourrey C."/>
            <person name="LaButti K."/>
            <person name="Lindquist E.A."/>
            <person name="Lipzen A."/>
            <person name="Lundell T."/>
            <person name="Morin E."/>
            <person name="Murat C."/>
            <person name="Sun H."/>
            <person name="Tunlid A."/>
            <person name="Henrissat B."/>
            <person name="Grigoriev I.V."/>
            <person name="Hibbett D.S."/>
            <person name="Martin F."/>
            <person name="Nordberg H.P."/>
            <person name="Cantor M.N."/>
            <person name="Hua S.X."/>
        </authorList>
    </citation>
    <scope>NUCLEOTIDE SEQUENCE [LARGE SCALE GENOMIC DNA]</scope>
    <source>
        <strain evidence="2 3">Ve08.2h10</strain>
    </source>
</reference>
<feature type="compositionally biased region" description="Acidic residues" evidence="1">
    <location>
        <begin position="115"/>
        <end position="125"/>
    </location>
</feature>
<dbReference type="Proteomes" id="UP000054538">
    <property type="component" value="Unassembled WGS sequence"/>
</dbReference>
<dbReference type="EMBL" id="KN826382">
    <property type="protein sequence ID" value="KIK79087.1"/>
    <property type="molecule type" value="Genomic_DNA"/>
</dbReference>
<protein>
    <submittedName>
        <fullName evidence="2">Uncharacterized protein</fullName>
    </submittedName>
</protein>
<reference evidence="3" key="2">
    <citation type="submission" date="2015-01" db="EMBL/GenBank/DDBJ databases">
        <title>Evolutionary Origins and Diversification of the Mycorrhizal Mutualists.</title>
        <authorList>
            <consortium name="DOE Joint Genome Institute"/>
            <consortium name="Mycorrhizal Genomics Consortium"/>
            <person name="Kohler A."/>
            <person name="Kuo A."/>
            <person name="Nagy L.G."/>
            <person name="Floudas D."/>
            <person name="Copeland A."/>
            <person name="Barry K.W."/>
            <person name="Cichocki N."/>
            <person name="Veneault-Fourrey C."/>
            <person name="LaButti K."/>
            <person name="Lindquist E.A."/>
            <person name="Lipzen A."/>
            <person name="Lundell T."/>
            <person name="Morin E."/>
            <person name="Murat C."/>
            <person name="Riley R."/>
            <person name="Ohm R."/>
            <person name="Sun H."/>
            <person name="Tunlid A."/>
            <person name="Henrissat B."/>
            <person name="Grigoriev I.V."/>
            <person name="Hibbett D.S."/>
            <person name="Martin F."/>
        </authorList>
    </citation>
    <scope>NUCLEOTIDE SEQUENCE [LARGE SCALE GENOMIC DNA]</scope>
    <source>
        <strain evidence="3">Ve08.2h10</strain>
    </source>
</reference>
<dbReference type="OrthoDB" id="2697966at2759"/>
<sequence length="188" mass="19973">GAVSLQMEWCQGAEAAKGALKVLNVLVDIVALFADRSVDFMKPMGDGKYPGVSQDFNHTKVKFDDSQSSSTITPALGHNGTATTTPHNYELSGILTGLAEDVDMPASDAHPGAPDGEDGSELDDNSDSLELEVVADESQGIVITTKTKDTPTITLEDLIPEPGESDEDDASKNWLDFKGKKIHNVSVI</sequence>
<evidence type="ECO:0000313" key="3">
    <source>
        <dbReference type="Proteomes" id="UP000054538"/>
    </source>
</evidence>
<gene>
    <name evidence="2" type="ORF">PAXRUDRAFT_162226</name>
</gene>
<name>A0A0D0C815_9AGAM</name>
<organism evidence="2 3">
    <name type="scientific">Paxillus rubicundulus Ve08.2h10</name>
    <dbReference type="NCBI Taxonomy" id="930991"/>
    <lineage>
        <taxon>Eukaryota</taxon>
        <taxon>Fungi</taxon>
        <taxon>Dikarya</taxon>
        <taxon>Basidiomycota</taxon>
        <taxon>Agaricomycotina</taxon>
        <taxon>Agaricomycetes</taxon>
        <taxon>Agaricomycetidae</taxon>
        <taxon>Boletales</taxon>
        <taxon>Paxilineae</taxon>
        <taxon>Paxillaceae</taxon>
        <taxon>Paxillus</taxon>
    </lineage>
</organism>